<dbReference type="SMART" id="SM00646">
    <property type="entry name" value="Ami_3"/>
    <property type="match status" value="1"/>
</dbReference>
<dbReference type="PANTHER" id="PTHR30404">
    <property type="entry name" value="N-ACETYLMURAMOYL-L-ALANINE AMIDASE"/>
    <property type="match status" value="1"/>
</dbReference>
<dbReference type="InterPro" id="IPR002508">
    <property type="entry name" value="MurNAc-LAA_cat"/>
</dbReference>
<dbReference type="GO" id="GO:0009253">
    <property type="term" value="P:peptidoglycan catabolic process"/>
    <property type="evidence" value="ECO:0007669"/>
    <property type="project" value="InterPro"/>
</dbReference>
<feature type="domain" description="MurNAc-LAA" evidence="4">
    <location>
        <begin position="91"/>
        <end position="249"/>
    </location>
</feature>
<dbReference type="Gene3D" id="3.40.630.40">
    <property type="entry name" value="Zn-dependent exopeptidases"/>
    <property type="match status" value="1"/>
</dbReference>
<evidence type="ECO:0000313" key="6">
    <source>
        <dbReference type="Proteomes" id="UP000319040"/>
    </source>
</evidence>
<dbReference type="PANTHER" id="PTHR30404:SF0">
    <property type="entry name" value="N-ACETYLMURAMOYL-L-ALANINE AMIDASE AMIC"/>
    <property type="match status" value="1"/>
</dbReference>
<dbReference type="AlphaFoldDB" id="A0A521AT14"/>
<evidence type="ECO:0000256" key="3">
    <source>
        <dbReference type="ARBA" id="ARBA00022801"/>
    </source>
</evidence>
<accession>A0A521AT14</accession>
<dbReference type="Proteomes" id="UP000319040">
    <property type="component" value="Unassembled WGS sequence"/>
</dbReference>
<reference evidence="5 6" key="1">
    <citation type="submission" date="2017-05" db="EMBL/GenBank/DDBJ databases">
        <authorList>
            <person name="Varghese N."/>
            <person name="Submissions S."/>
        </authorList>
    </citation>
    <scope>NUCLEOTIDE SEQUENCE [LARGE SCALE GENOMIC DNA]</scope>
    <source>
        <strain evidence="5 6">DSM 27040</strain>
    </source>
</reference>
<dbReference type="SUPFAM" id="SSF53187">
    <property type="entry name" value="Zn-dependent exopeptidases"/>
    <property type="match status" value="1"/>
</dbReference>
<organism evidence="5 6">
    <name type="scientific">Saccharicrinis carchari</name>
    <dbReference type="NCBI Taxonomy" id="1168039"/>
    <lineage>
        <taxon>Bacteria</taxon>
        <taxon>Pseudomonadati</taxon>
        <taxon>Bacteroidota</taxon>
        <taxon>Bacteroidia</taxon>
        <taxon>Marinilabiliales</taxon>
        <taxon>Marinilabiliaceae</taxon>
        <taxon>Saccharicrinis</taxon>
    </lineage>
</organism>
<dbReference type="EC" id="3.5.1.28" evidence="2"/>
<evidence type="ECO:0000256" key="2">
    <source>
        <dbReference type="ARBA" id="ARBA00011901"/>
    </source>
</evidence>
<dbReference type="GO" id="GO:0030288">
    <property type="term" value="C:outer membrane-bounded periplasmic space"/>
    <property type="evidence" value="ECO:0007669"/>
    <property type="project" value="TreeGrafter"/>
</dbReference>
<proteinExistence type="predicted"/>
<name>A0A521AT14_SACCC</name>
<dbReference type="RefSeq" id="WP_246095386.1">
    <property type="nucleotide sequence ID" value="NZ_FXTB01000001.1"/>
</dbReference>
<dbReference type="FunFam" id="3.40.630.40:FF:000005">
    <property type="entry name" value="N-acetylmuramoyl-L-alanine amidase (AmiA)"/>
    <property type="match status" value="1"/>
</dbReference>
<sequence length="361" mass="41104">MKLLAYSISIIVVLGCFVDVNAQSTGRLKKVVIDAGHGGKDPGARGRYTKEKDIVLAVALKLGNYIEKYLPEVEVVYTRKKDEFIPLMKRAEIANKSKAELFISIHANYISNPRVRGTETFALGLHRTQDNLEVAKKENSVILLEDDYSTTFQGFDPNSSESYIIFELYQNMYLDQSLEMASLIENQFKQRVGRNSRGVKQAGFLVLRETAMPGVLVELGFLSNSNEEKYMSSNEGQSLLASGLFRAFRAYKKNFDEKNKFDMPKEQMKTAKNNTQITYRIQVASSKRKIKEGASIYRKLDDVYEYKDGELYKYATGECKSFSEISKMMPQLRKKFKDCFVIAFENDKRIPLSDARAKSGD</sequence>
<keyword evidence="6" id="KW-1185">Reference proteome</keyword>
<dbReference type="InterPro" id="IPR050695">
    <property type="entry name" value="N-acetylmuramoyl_amidase_3"/>
</dbReference>
<evidence type="ECO:0000256" key="1">
    <source>
        <dbReference type="ARBA" id="ARBA00001561"/>
    </source>
</evidence>
<dbReference type="PROSITE" id="PS51257">
    <property type="entry name" value="PROKAR_LIPOPROTEIN"/>
    <property type="match status" value="1"/>
</dbReference>
<dbReference type="CDD" id="cd02696">
    <property type="entry name" value="MurNAc-LAA"/>
    <property type="match status" value="1"/>
</dbReference>
<dbReference type="Pfam" id="PF01520">
    <property type="entry name" value="Amidase_3"/>
    <property type="match status" value="1"/>
</dbReference>
<dbReference type="GO" id="GO:0008745">
    <property type="term" value="F:N-acetylmuramoyl-L-alanine amidase activity"/>
    <property type="evidence" value="ECO:0007669"/>
    <property type="project" value="UniProtKB-EC"/>
</dbReference>
<keyword evidence="3" id="KW-0378">Hydrolase</keyword>
<protein>
    <recommendedName>
        <fullName evidence="2">N-acetylmuramoyl-L-alanine amidase</fullName>
        <ecNumber evidence="2">3.5.1.28</ecNumber>
    </recommendedName>
</protein>
<evidence type="ECO:0000259" key="4">
    <source>
        <dbReference type="SMART" id="SM00646"/>
    </source>
</evidence>
<gene>
    <name evidence="5" type="ORF">SAMN06265379_101388</name>
</gene>
<dbReference type="EMBL" id="FXTB01000001">
    <property type="protein sequence ID" value="SMO37945.1"/>
    <property type="molecule type" value="Genomic_DNA"/>
</dbReference>
<comment type="catalytic activity">
    <reaction evidence="1">
        <text>Hydrolyzes the link between N-acetylmuramoyl residues and L-amino acid residues in certain cell-wall glycopeptides.</text>
        <dbReference type="EC" id="3.5.1.28"/>
    </reaction>
</comment>
<evidence type="ECO:0000313" key="5">
    <source>
        <dbReference type="EMBL" id="SMO37945.1"/>
    </source>
</evidence>